<dbReference type="EMBL" id="QTTT01000001">
    <property type="protein sequence ID" value="REE95566.1"/>
    <property type="molecule type" value="Genomic_DNA"/>
</dbReference>
<dbReference type="Proteomes" id="UP000256661">
    <property type="component" value="Unassembled WGS sequence"/>
</dbReference>
<accession>A0A3D9SI38</accession>
<organism evidence="2 3">
    <name type="scientific">Thermomonospora umbrina</name>
    <dbReference type="NCBI Taxonomy" id="111806"/>
    <lineage>
        <taxon>Bacteria</taxon>
        <taxon>Bacillati</taxon>
        <taxon>Actinomycetota</taxon>
        <taxon>Actinomycetes</taxon>
        <taxon>Streptosporangiales</taxon>
        <taxon>Thermomonosporaceae</taxon>
        <taxon>Thermomonospora</taxon>
    </lineage>
</organism>
<feature type="compositionally biased region" description="Basic and acidic residues" evidence="1">
    <location>
        <begin position="1"/>
        <end position="10"/>
    </location>
</feature>
<proteinExistence type="predicted"/>
<comment type="caution">
    <text evidence="2">The sequence shown here is derived from an EMBL/GenBank/DDBJ whole genome shotgun (WGS) entry which is preliminary data.</text>
</comment>
<feature type="region of interest" description="Disordered" evidence="1">
    <location>
        <begin position="1"/>
        <end position="24"/>
    </location>
</feature>
<reference evidence="2 3" key="1">
    <citation type="submission" date="2018-08" db="EMBL/GenBank/DDBJ databases">
        <title>Sequencing the genomes of 1000 actinobacteria strains.</title>
        <authorList>
            <person name="Klenk H.-P."/>
        </authorList>
    </citation>
    <scope>NUCLEOTIDE SEQUENCE [LARGE SCALE GENOMIC DNA]</scope>
    <source>
        <strain evidence="2 3">DSM 43927</strain>
    </source>
</reference>
<feature type="region of interest" description="Disordered" evidence="1">
    <location>
        <begin position="89"/>
        <end position="161"/>
    </location>
</feature>
<gene>
    <name evidence="2" type="ORF">DFJ69_0956</name>
</gene>
<feature type="compositionally biased region" description="Basic residues" evidence="1">
    <location>
        <begin position="122"/>
        <end position="137"/>
    </location>
</feature>
<evidence type="ECO:0000256" key="1">
    <source>
        <dbReference type="SAM" id="MobiDB-lite"/>
    </source>
</evidence>
<protein>
    <submittedName>
        <fullName evidence="2">Uncharacterized protein</fullName>
    </submittedName>
</protein>
<evidence type="ECO:0000313" key="3">
    <source>
        <dbReference type="Proteomes" id="UP000256661"/>
    </source>
</evidence>
<evidence type="ECO:0000313" key="2">
    <source>
        <dbReference type="EMBL" id="REE95566.1"/>
    </source>
</evidence>
<keyword evidence="3" id="KW-1185">Reference proteome</keyword>
<dbReference type="AlphaFoldDB" id="A0A3D9SI38"/>
<name>A0A3D9SI38_9ACTN</name>
<sequence length="264" mass="27919">MPRGSVERRPSNCTTAPGLLQPRSSGHAPHALLLWAVPACRNLHADTLVSTGQRCGLEVSLTPVGHSGLAIGMVMWRLGFRRGCWGRGGAKRGHGAGRARGQVAGGGERRAVAVDPPPSLPWRRRARVVRGSRRGRVSSKVGPHHGLAGGRSTGDDDGLKGPWSSARRVVIFPVKRGRMTDLSSPVRSTWQRAVTRPPGRSAVRVSIRDPGCEACRWCAGGLGACDAGCAGGAVTRARPQRRSALRALVMRGALEGPGPWRCGL</sequence>